<comment type="similarity">
    <text evidence="1">Belongs to the UxaA family.</text>
</comment>
<dbReference type="Proteomes" id="UP000621856">
    <property type="component" value="Unassembled WGS sequence"/>
</dbReference>
<evidence type="ECO:0000256" key="1">
    <source>
        <dbReference type="ARBA" id="ARBA00010986"/>
    </source>
</evidence>
<dbReference type="InterPro" id="IPR048332">
    <property type="entry name" value="GD_AH_C"/>
</dbReference>
<dbReference type="Proteomes" id="UP000818603">
    <property type="component" value="Unassembled WGS sequence"/>
</dbReference>
<evidence type="ECO:0000313" key="4">
    <source>
        <dbReference type="EMBL" id="GGH92310.1"/>
    </source>
</evidence>
<dbReference type="RefSeq" id="WP_155135962.1">
    <property type="nucleotide sequence ID" value="NZ_BMGZ01000001.1"/>
</dbReference>
<dbReference type="GO" id="GO:0019698">
    <property type="term" value="P:D-galacturonate catabolic process"/>
    <property type="evidence" value="ECO:0007669"/>
    <property type="project" value="TreeGrafter"/>
</dbReference>
<dbReference type="PANTHER" id="PTHR30536:SF5">
    <property type="entry name" value="ALTRONATE DEHYDRATASE"/>
    <property type="match status" value="1"/>
</dbReference>
<sequence>MPASTLSLIVIHPDDTVAVAIETVEAGHDVSAGETALKTLSEIPKGHKVALKDHQPGDAVIKYGHPIGTITEAVAKGGHIHSHNLSTALGAGDSYHYEPVALSPAPDAPEETFQGYARSWGETGTRNEIWVLNTVGCVNRAAVSVAKAGNHIIAERGIDNVDGVHAFSHPFGCSQLGDDLDQTRDVIRALALHPNAGGVVIMGLGCENNKLAALLEGIPEERRERIVSFNAQEVVDEEETGREAIEHLLEVMKDDRRTPCPVSALRLGMKCGGSDAFSGISANPVVGRMTDRLSERGGTVFLTEVPEMFGAEQQLMNRAADEGTYRQIVSLVEDFKDYFISHNQPIYENPSPGNKDGGLTTLEEKSLGAIQKGGKAIVNGVLAYAEKGARPGLNLINAPGNDAVSSTALTAAGATVLLFTTGRGTPLGFPVPTLKISSNTGLSERKPGWIDFNAGALIDGEKDMDALADDLWQKILRTASGEEAQNERNDYREIAIWKRGVTL</sequence>
<dbReference type="AlphaFoldDB" id="A0A8J3A039"/>
<accession>A0A8J3A039</accession>
<dbReference type="Pfam" id="PF20629">
    <property type="entry name" value="GD_AH_C"/>
    <property type="match status" value="1"/>
</dbReference>
<keyword evidence="4" id="KW-0378">Hydrolase</keyword>
<organism evidence="4 6">
    <name type="scientific">Aquisalinus luteolus</name>
    <dbReference type="NCBI Taxonomy" id="1566827"/>
    <lineage>
        <taxon>Bacteria</taxon>
        <taxon>Pseudomonadati</taxon>
        <taxon>Pseudomonadota</taxon>
        <taxon>Alphaproteobacteria</taxon>
        <taxon>Parvularculales</taxon>
        <taxon>Parvularculaceae</taxon>
        <taxon>Aquisalinus</taxon>
    </lineage>
</organism>
<feature type="domain" description="SAF" evidence="3">
    <location>
        <begin position="15"/>
        <end position="86"/>
    </location>
</feature>
<dbReference type="InterPro" id="IPR007392">
    <property type="entry name" value="GD_AH_second"/>
</dbReference>
<dbReference type="InterPro" id="IPR013974">
    <property type="entry name" value="SAF"/>
</dbReference>
<dbReference type="Gene3D" id="2.30.130.110">
    <property type="match status" value="1"/>
</dbReference>
<evidence type="ECO:0000313" key="5">
    <source>
        <dbReference type="EMBL" id="NHK26430.1"/>
    </source>
</evidence>
<gene>
    <name evidence="4" type="primary">uxaA</name>
    <name evidence="5" type="ORF">FF098_000750</name>
    <name evidence="4" type="ORF">GCM10011355_01510</name>
</gene>
<evidence type="ECO:0000256" key="2">
    <source>
        <dbReference type="ARBA" id="ARBA00023239"/>
    </source>
</evidence>
<dbReference type="EMBL" id="VCJR02000001">
    <property type="protein sequence ID" value="NHK26430.1"/>
    <property type="molecule type" value="Genomic_DNA"/>
</dbReference>
<dbReference type="GO" id="GO:0016829">
    <property type="term" value="F:lyase activity"/>
    <property type="evidence" value="ECO:0007669"/>
    <property type="project" value="UniProtKB-KW"/>
</dbReference>
<reference evidence="4" key="1">
    <citation type="journal article" date="2014" name="Int. J. Syst. Evol. Microbiol.">
        <title>Complete genome sequence of Corynebacterium casei LMG S-19264T (=DSM 44701T), isolated from a smear-ripened cheese.</title>
        <authorList>
            <consortium name="US DOE Joint Genome Institute (JGI-PGF)"/>
            <person name="Walter F."/>
            <person name="Albersmeier A."/>
            <person name="Kalinowski J."/>
            <person name="Ruckert C."/>
        </authorList>
    </citation>
    <scope>NUCLEOTIDE SEQUENCE</scope>
    <source>
        <strain evidence="4">CGMCC 1.14984</strain>
    </source>
</reference>
<reference evidence="4" key="3">
    <citation type="submission" date="2020-09" db="EMBL/GenBank/DDBJ databases">
        <authorList>
            <person name="Sun Q."/>
            <person name="Zhou Y."/>
        </authorList>
    </citation>
    <scope>NUCLEOTIDE SEQUENCE</scope>
    <source>
        <strain evidence="4">CGMCC 1.14984</strain>
    </source>
</reference>
<dbReference type="InterPro" id="IPR044144">
    <property type="entry name" value="SAF_UxaA/GarD"/>
</dbReference>
<comment type="caution">
    <text evidence="4">The sequence shown here is derived from an EMBL/GenBank/DDBJ whole genome shotgun (WGS) entry which is preliminary data.</text>
</comment>
<dbReference type="PANTHER" id="PTHR30536">
    <property type="entry name" value="ALTRONATE/GALACTARATE DEHYDRATASE"/>
    <property type="match status" value="1"/>
</dbReference>
<dbReference type="Pfam" id="PF04295">
    <property type="entry name" value="GD_AH_second"/>
    <property type="match status" value="1"/>
</dbReference>
<keyword evidence="7" id="KW-1185">Reference proteome</keyword>
<dbReference type="EMBL" id="BMGZ01000001">
    <property type="protein sequence ID" value="GGH92310.1"/>
    <property type="molecule type" value="Genomic_DNA"/>
</dbReference>
<dbReference type="CDD" id="cd11613">
    <property type="entry name" value="SAF_AH_GD"/>
    <property type="match status" value="1"/>
</dbReference>
<evidence type="ECO:0000313" key="6">
    <source>
        <dbReference type="Proteomes" id="UP000621856"/>
    </source>
</evidence>
<dbReference type="InterPro" id="IPR052172">
    <property type="entry name" value="UxaA_altronate/galactarate_dh"/>
</dbReference>
<dbReference type="SMART" id="SM00858">
    <property type="entry name" value="SAF"/>
    <property type="match status" value="1"/>
</dbReference>
<evidence type="ECO:0000313" key="7">
    <source>
        <dbReference type="Proteomes" id="UP000818603"/>
    </source>
</evidence>
<keyword evidence="2" id="KW-0456">Lyase</keyword>
<protein>
    <submittedName>
        <fullName evidence="5">Altronate dehydratase</fullName>
    </submittedName>
    <submittedName>
        <fullName evidence="4">Altronate hydrolase</fullName>
    </submittedName>
</protein>
<dbReference type="GO" id="GO:0016787">
    <property type="term" value="F:hydrolase activity"/>
    <property type="evidence" value="ECO:0007669"/>
    <property type="project" value="UniProtKB-KW"/>
</dbReference>
<evidence type="ECO:0000259" key="3">
    <source>
        <dbReference type="SMART" id="SM00858"/>
    </source>
</evidence>
<proteinExistence type="inferred from homology"/>
<reference evidence="5 7" key="2">
    <citation type="submission" date="2020-02" db="EMBL/GenBank/DDBJ databases">
        <title>Genome sequence of Parvularcula flava strain NH6-79.</title>
        <authorList>
            <person name="Abdul Karim M.H."/>
            <person name="Lam M.Q."/>
            <person name="Chen S.J."/>
            <person name="Yahya A."/>
            <person name="Shahir S."/>
            <person name="Shamsir M.S."/>
            <person name="Chong C.S."/>
        </authorList>
    </citation>
    <scope>NUCLEOTIDE SEQUENCE [LARGE SCALE GENOMIC DNA]</scope>
    <source>
        <strain evidence="5 7">NH6-79</strain>
    </source>
</reference>
<name>A0A8J3A039_9PROT</name>